<dbReference type="AlphaFoldDB" id="A0A4U6WYG4"/>
<protein>
    <submittedName>
        <fullName evidence="1">Uncharacterized protein</fullName>
    </submittedName>
</protein>
<keyword evidence="2" id="KW-1185">Reference proteome</keyword>
<dbReference type="EMBL" id="PJEX01001479">
    <property type="protein sequence ID" value="TKW48200.1"/>
    <property type="molecule type" value="Genomic_DNA"/>
</dbReference>
<sequence>MFYGFSLYNPINNANSNHCIMACSSYSTDFNNMESVLGSPRLLNAASPVDVKFKLRWWHKGFGLAKAAIQSLIEQTREDINNSHSPSNQPFMFASALQTFKNNFDTLNVTTPSLAM</sequence>
<comment type="caution">
    <text evidence="1">The sequence shown here is derived from an EMBL/GenBank/DDBJ whole genome shotgun (WGS) entry which is preliminary data.</text>
</comment>
<organism evidence="1 2">
    <name type="scientific">Colletotrichum tanaceti</name>
    <dbReference type="NCBI Taxonomy" id="1306861"/>
    <lineage>
        <taxon>Eukaryota</taxon>
        <taxon>Fungi</taxon>
        <taxon>Dikarya</taxon>
        <taxon>Ascomycota</taxon>
        <taxon>Pezizomycotina</taxon>
        <taxon>Sordariomycetes</taxon>
        <taxon>Hypocreomycetidae</taxon>
        <taxon>Glomerellales</taxon>
        <taxon>Glomerellaceae</taxon>
        <taxon>Colletotrichum</taxon>
        <taxon>Colletotrichum destructivum species complex</taxon>
    </lineage>
</organism>
<gene>
    <name evidence="1" type="ORF">CTA1_10816</name>
</gene>
<dbReference type="STRING" id="1306861.A0A4U6WYG4"/>
<accession>A0A4U6WYG4</accession>
<evidence type="ECO:0000313" key="2">
    <source>
        <dbReference type="Proteomes" id="UP000310108"/>
    </source>
</evidence>
<reference evidence="1 2" key="1">
    <citation type="journal article" date="2019" name="PLoS ONE">
        <title>Comparative genome analysis indicates high evolutionary potential of pathogenicity genes in Colletotrichum tanaceti.</title>
        <authorList>
            <person name="Lelwala R.V."/>
            <person name="Korhonen P.K."/>
            <person name="Young N.D."/>
            <person name="Scott J.B."/>
            <person name="Ades P.A."/>
            <person name="Gasser R.B."/>
            <person name="Taylor P.W.J."/>
        </authorList>
    </citation>
    <scope>NUCLEOTIDE SEQUENCE [LARGE SCALE GENOMIC DNA]</scope>
    <source>
        <strain evidence="1">BRIP57314</strain>
    </source>
</reference>
<name>A0A4U6WYG4_9PEZI</name>
<evidence type="ECO:0000313" key="1">
    <source>
        <dbReference type="EMBL" id="TKW48200.1"/>
    </source>
</evidence>
<proteinExistence type="predicted"/>
<dbReference type="Proteomes" id="UP000310108">
    <property type="component" value="Unassembled WGS sequence"/>
</dbReference>